<dbReference type="SUPFAM" id="SSF53649">
    <property type="entry name" value="Alkaline phosphatase-like"/>
    <property type="match status" value="1"/>
</dbReference>
<dbReference type="Pfam" id="PF00884">
    <property type="entry name" value="Sulfatase"/>
    <property type="match status" value="1"/>
</dbReference>
<dbReference type="Gene3D" id="3.30.1120.10">
    <property type="match status" value="1"/>
</dbReference>
<dbReference type="InterPro" id="IPR017850">
    <property type="entry name" value="Alkaline_phosphatase_core_sf"/>
</dbReference>
<dbReference type="InterPro" id="IPR006311">
    <property type="entry name" value="TAT_signal"/>
</dbReference>
<dbReference type="InterPro" id="IPR000917">
    <property type="entry name" value="Sulfatase_N"/>
</dbReference>
<dbReference type="CDD" id="cd16025">
    <property type="entry name" value="PAS_like"/>
    <property type="match status" value="1"/>
</dbReference>
<gene>
    <name evidence="7" type="ORF">M9979_01355</name>
</gene>
<reference evidence="7" key="1">
    <citation type="submission" date="2022-05" db="EMBL/GenBank/DDBJ databases">
        <title>Sphingomonas sp. strain RP10 Genome sequencing and assembly.</title>
        <authorList>
            <person name="Kim I."/>
        </authorList>
    </citation>
    <scope>NUCLEOTIDE SEQUENCE</scope>
    <source>
        <strain evidence="7">RP10</strain>
    </source>
</reference>
<keyword evidence="5" id="KW-0732">Signal</keyword>
<proteinExistence type="inferred from homology"/>
<evidence type="ECO:0000313" key="8">
    <source>
        <dbReference type="Proteomes" id="UP001139486"/>
    </source>
</evidence>
<comment type="similarity">
    <text evidence="1">Belongs to the sulfatase family.</text>
</comment>
<evidence type="ECO:0000256" key="2">
    <source>
        <dbReference type="ARBA" id="ARBA00022723"/>
    </source>
</evidence>
<keyword evidence="3" id="KW-0378">Hydrolase</keyword>
<sequence length="759" mass="81901">MSRIPNRVSLLALSLALTAGAPFAAAAQTTTPAPATTQAAGTAGTAQAMPAQQWSKPAVAPAGAPNIVLIMLDDVGFGDTGTFGGPESTPVLDALAAGGARYNRFHTTALCSPSRAALLTGRNAHEVGYGSVGELGYPGYDGIWGKDTVSVAEVLRRNGYGTALFGKWHNTPFREISPAGPFDHWPTSLGFEHFYGNMLGAASQWTPLLWNDTQMVAQPKSQAEGYHFTTDITDRSIEWVRTRRTLNPDKPYFLYFAPLAAHMPHDVPAEWIARYKGRFDGGWDKLREETFARQKALGVIPKDARLTPRPAELPAWDSLPEKQRLVLASQMEAYAAFISHTDHEIGRLLEAVRAQPGGDNTIVIYIVGDNGSAGEMDTQRAVTMAALQPRQKDAFYAAGWAWAGSTPFQWSKGVASHLGGTRNPMVVSWPGHIRDRGVIRTQFTHLNDIAATLYDIAGITMPATVDGVAQKPLEGASFADTFANARAPSHHRRQYFEVWGNRAIYQDGWMASARHGVPWQMKGASDPLDPPEAFAADRWELYDLDHDFSQSQDLAAREPQRLAAMKTLFDAEARRNQVYPLISNNMYGAYPPAHVPTSMTFPGGMPTILALAAPDFGGRSFAIDADVVVPANGAQGVLFSHGGAFSLYVDKGQVAAEGLPLLGTKVLRAPVALSPGRHRIGYRFTINPGPKPGAYMPAAGKAMLTIDGKAVDQGKMGIIYSSMQEIDIGRDTAAPASRTYVAPFPFTGTIDTVRLDTAP</sequence>
<dbReference type="InterPro" id="IPR024607">
    <property type="entry name" value="Sulfatase_CS"/>
</dbReference>
<organism evidence="7 8">
    <name type="scientific">Sphingomonas liriopis</name>
    <dbReference type="NCBI Taxonomy" id="2949094"/>
    <lineage>
        <taxon>Bacteria</taxon>
        <taxon>Pseudomonadati</taxon>
        <taxon>Pseudomonadota</taxon>
        <taxon>Alphaproteobacteria</taxon>
        <taxon>Sphingomonadales</taxon>
        <taxon>Sphingomonadaceae</taxon>
        <taxon>Sphingomonas</taxon>
    </lineage>
</organism>
<dbReference type="PANTHER" id="PTHR42693:SF43">
    <property type="entry name" value="BLL2667 PROTEIN"/>
    <property type="match status" value="1"/>
</dbReference>
<evidence type="ECO:0000313" key="7">
    <source>
        <dbReference type="EMBL" id="MCP3733532.1"/>
    </source>
</evidence>
<feature type="domain" description="Sulfatase N-terminal" evidence="6">
    <location>
        <begin position="65"/>
        <end position="459"/>
    </location>
</feature>
<dbReference type="EMBL" id="JAMLDY010000001">
    <property type="protein sequence ID" value="MCP3733532.1"/>
    <property type="molecule type" value="Genomic_DNA"/>
</dbReference>
<evidence type="ECO:0000256" key="1">
    <source>
        <dbReference type="ARBA" id="ARBA00008779"/>
    </source>
</evidence>
<dbReference type="Gene3D" id="3.40.720.10">
    <property type="entry name" value="Alkaline Phosphatase, subunit A"/>
    <property type="match status" value="1"/>
</dbReference>
<evidence type="ECO:0000256" key="3">
    <source>
        <dbReference type="ARBA" id="ARBA00022801"/>
    </source>
</evidence>
<dbReference type="AlphaFoldDB" id="A0A9X2HNN2"/>
<name>A0A9X2HNN2_9SPHN</name>
<dbReference type="GO" id="GO:0046872">
    <property type="term" value="F:metal ion binding"/>
    <property type="evidence" value="ECO:0007669"/>
    <property type="project" value="UniProtKB-KW"/>
</dbReference>
<dbReference type="InterPro" id="IPR050738">
    <property type="entry name" value="Sulfatase"/>
</dbReference>
<protein>
    <submittedName>
        <fullName evidence="7">Arylsulfatase</fullName>
    </submittedName>
</protein>
<evidence type="ECO:0000256" key="4">
    <source>
        <dbReference type="ARBA" id="ARBA00022837"/>
    </source>
</evidence>
<dbReference type="PROSITE" id="PS00523">
    <property type="entry name" value="SULFATASE_1"/>
    <property type="match status" value="1"/>
</dbReference>
<dbReference type="Proteomes" id="UP001139486">
    <property type="component" value="Unassembled WGS sequence"/>
</dbReference>
<evidence type="ECO:0000259" key="6">
    <source>
        <dbReference type="Pfam" id="PF00884"/>
    </source>
</evidence>
<keyword evidence="2" id="KW-0479">Metal-binding</keyword>
<feature type="signal peptide" evidence="5">
    <location>
        <begin position="1"/>
        <end position="26"/>
    </location>
</feature>
<dbReference type="GO" id="GO:0016787">
    <property type="term" value="F:hydrolase activity"/>
    <property type="evidence" value="ECO:0007669"/>
    <property type="project" value="UniProtKB-KW"/>
</dbReference>
<dbReference type="RefSeq" id="WP_254287528.1">
    <property type="nucleotide sequence ID" value="NZ_JAMLDY010000001.1"/>
</dbReference>
<comment type="caution">
    <text evidence="7">The sequence shown here is derived from an EMBL/GenBank/DDBJ whole genome shotgun (WGS) entry which is preliminary data.</text>
</comment>
<dbReference type="PROSITE" id="PS51318">
    <property type="entry name" value="TAT"/>
    <property type="match status" value="1"/>
</dbReference>
<feature type="chain" id="PRO_5040890507" evidence="5">
    <location>
        <begin position="27"/>
        <end position="759"/>
    </location>
</feature>
<evidence type="ECO:0000256" key="5">
    <source>
        <dbReference type="SAM" id="SignalP"/>
    </source>
</evidence>
<keyword evidence="4" id="KW-0106">Calcium</keyword>
<keyword evidence="8" id="KW-1185">Reference proteome</keyword>
<dbReference type="PANTHER" id="PTHR42693">
    <property type="entry name" value="ARYLSULFATASE FAMILY MEMBER"/>
    <property type="match status" value="1"/>
</dbReference>
<accession>A0A9X2HNN2</accession>